<evidence type="ECO:0000313" key="9">
    <source>
        <dbReference type="EMBL" id="MFC0680888.1"/>
    </source>
</evidence>
<name>A0ABV6RYB0_9GAMM</name>
<feature type="domain" description="Thioredoxin-like fold" evidence="8">
    <location>
        <begin position="113"/>
        <end position="284"/>
    </location>
</feature>
<evidence type="ECO:0000313" key="10">
    <source>
        <dbReference type="Proteomes" id="UP001589896"/>
    </source>
</evidence>
<evidence type="ECO:0000256" key="4">
    <source>
        <dbReference type="ARBA" id="ARBA00023157"/>
    </source>
</evidence>
<dbReference type="InterPro" id="IPR012336">
    <property type="entry name" value="Thioredoxin-like_fold"/>
</dbReference>
<evidence type="ECO:0000256" key="6">
    <source>
        <dbReference type="SAM" id="MobiDB-lite"/>
    </source>
</evidence>
<dbReference type="SUPFAM" id="SSF52833">
    <property type="entry name" value="Thioredoxin-like"/>
    <property type="match status" value="1"/>
</dbReference>
<evidence type="ECO:0000256" key="7">
    <source>
        <dbReference type="SAM" id="Phobius"/>
    </source>
</evidence>
<accession>A0ABV6RYB0</accession>
<dbReference type="Pfam" id="PF13462">
    <property type="entry name" value="Thioredoxin_4"/>
    <property type="match status" value="1"/>
</dbReference>
<sequence length="307" mass="32909">MTNAGPGDRLTKNQRREAAREKARQLRDQQKKKEKRNRILLQGGIIVGSLAIIAVIALVLVNSVRPAGPGPANMLSGGIRIGQDFEVVETAAMEPGATPTPVPPAEGEDGEQPINIQIFQDYFCPVCRAFDEANREQIASLIESGAVTYEIHPISFLDRVSLGTRYSSRAANAAACVADKSPNSFWEFDEAMFANQPAEQTAGLSNEELVDIALGIEGVQAPDAIEDCIEDEEFKNWVTDITAYAQNFGVPGTDVNAIQGTPTVLVNGLQYQGSPSDAAAFQAFVAQAEGQVFNEESTPTPTPTPTS</sequence>
<keyword evidence="4" id="KW-1015">Disulfide bond</keyword>
<dbReference type="EMBL" id="JBHLTG010000006">
    <property type="protein sequence ID" value="MFC0680888.1"/>
    <property type="molecule type" value="Genomic_DNA"/>
</dbReference>
<dbReference type="Proteomes" id="UP001589896">
    <property type="component" value="Unassembled WGS sequence"/>
</dbReference>
<dbReference type="InterPro" id="IPR036249">
    <property type="entry name" value="Thioredoxin-like_sf"/>
</dbReference>
<keyword evidence="5" id="KW-0676">Redox-active center</keyword>
<evidence type="ECO:0000256" key="5">
    <source>
        <dbReference type="ARBA" id="ARBA00023284"/>
    </source>
</evidence>
<dbReference type="PANTHER" id="PTHR13887">
    <property type="entry name" value="GLUTATHIONE S-TRANSFERASE KAPPA"/>
    <property type="match status" value="1"/>
</dbReference>
<feature type="compositionally biased region" description="Basic and acidic residues" evidence="6">
    <location>
        <begin position="9"/>
        <end position="31"/>
    </location>
</feature>
<dbReference type="PANTHER" id="PTHR13887:SF14">
    <property type="entry name" value="DISULFIDE BOND FORMATION PROTEIN D"/>
    <property type="match status" value="1"/>
</dbReference>
<dbReference type="RefSeq" id="WP_386673019.1">
    <property type="nucleotide sequence ID" value="NZ_JBHLTG010000006.1"/>
</dbReference>
<evidence type="ECO:0000259" key="8">
    <source>
        <dbReference type="Pfam" id="PF13462"/>
    </source>
</evidence>
<feature type="transmembrane region" description="Helical" evidence="7">
    <location>
        <begin position="39"/>
        <end position="61"/>
    </location>
</feature>
<proteinExistence type="inferred from homology"/>
<reference evidence="9 10" key="1">
    <citation type="submission" date="2024-09" db="EMBL/GenBank/DDBJ databases">
        <authorList>
            <person name="Sun Q."/>
            <person name="Mori K."/>
        </authorList>
    </citation>
    <scope>NUCLEOTIDE SEQUENCE [LARGE SCALE GENOMIC DNA]</scope>
    <source>
        <strain evidence="9 10">KCTC 23076</strain>
    </source>
</reference>
<organism evidence="9 10">
    <name type="scientific">Lysobacter korlensis</name>
    <dbReference type="NCBI Taxonomy" id="553636"/>
    <lineage>
        <taxon>Bacteria</taxon>
        <taxon>Pseudomonadati</taxon>
        <taxon>Pseudomonadota</taxon>
        <taxon>Gammaproteobacteria</taxon>
        <taxon>Lysobacterales</taxon>
        <taxon>Lysobacteraceae</taxon>
        <taxon>Lysobacter</taxon>
    </lineage>
</organism>
<feature type="region of interest" description="Disordered" evidence="6">
    <location>
        <begin position="1"/>
        <end position="34"/>
    </location>
</feature>
<evidence type="ECO:0000256" key="1">
    <source>
        <dbReference type="ARBA" id="ARBA00005791"/>
    </source>
</evidence>
<keyword evidence="2" id="KW-0732">Signal</keyword>
<gene>
    <name evidence="9" type="ORF">ACFFGH_23910</name>
</gene>
<dbReference type="Gene3D" id="3.40.30.10">
    <property type="entry name" value="Glutaredoxin"/>
    <property type="match status" value="1"/>
</dbReference>
<keyword evidence="10" id="KW-1185">Reference proteome</keyword>
<keyword evidence="3" id="KW-0560">Oxidoreductase</keyword>
<evidence type="ECO:0000256" key="3">
    <source>
        <dbReference type="ARBA" id="ARBA00023002"/>
    </source>
</evidence>
<keyword evidence="7" id="KW-0812">Transmembrane</keyword>
<evidence type="ECO:0000256" key="2">
    <source>
        <dbReference type="ARBA" id="ARBA00022729"/>
    </source>
</evidence>
<comment type="caution">
    <text evidence="9">The sequence shown here is derived from an EMBL/GenBank/DDBJ whole genome shotgun (WGS) entry which is preliminary data.</text>
</comment>
<keyword evidence="7" id="KW-0472">Membrane</keyword>
<comment type="similarity">
    <text evidence="1">Belongs to the thioredoxin family. DsbA subfamily.</text>
</comment>
<protein>
    <submittedName>
        <fullName evidence="9">DsbA family protein</fullName>
    </submittedName>
</protein>
<keyword evidence="7" id="KW-1133">Transmembrane helix</keyword>